<keyword evidence="3" id="KW-1185">Reference proteome</keyword>
<proteinExistence type="predicted"/>
<keyword evidence="1" id="KW-0732">Signal</keyword>
<dbReference type="EMBL" id="FNNZ01000005">
    <property type="protein sequence ID" value="SDW52248.1"/>
    <property type="molecule type" value="Genomic_DNA"/>
</dbReference>
<dbReference type="STRING" id="1058.SAMN05421783_1056"/>
<evidence type="ECO:0000313" key="3">
    <source>
        <dbReference type="Proteomes" id="UP000198816"/>
    </source>
</evidence>
<dbReference type="AlphaFoldDB" id="A0A1H2U8N9"/>
<dbReference type="Proteomes" id="UP000198816">
    <property type="component" value="Unassembled WGS sequence"/>
</dbReference>
<accession>A0A1H2U8N9</accession>
<organism evidence="2 3">
    <name type="scientific">Thiocapsa roseopersicina</name>
    <dbReference type="NCBI Taxonomy" id="1058"/>
    <lineage>
        <taxon>Bacteria</taxon>
        <taxon>Pseudomonadati</taxon>
        <taxon>Pseudomonadota</taxon>
        <taxon>Gammaproteobacteria</taxon>
        <taxon>Chromatiales</taxon>
        <taxon>Chromatiaceae</taxon>
        <taxon>Thiocapsa</taxon>
    </lineage>
</organism>
<gene>
    <name evidence="2" type="ORF">SAMN05421783_1056</name>
</gene>
<protein>
    <submittedName>
        <fullName evidence="2">Uncharacterized protein</fullName>
    </submittedName>
</protein>
<reference evidence="3" key="1">
    <citation type="submission" date="2016-10" db="EMBL/GenBank/DDBJ databases">
        <authorList>
            <person name="Varghese N."/>
            <person name="Submissions S."/>
        </authorList>
    </citation>
    <scope>NUCLEOTIDE SEQUENCE [LARGE SCALE GENOMIC DNA]</scope>
    <source>
        <strain evidence="3">DSM 217</strain>
    </source>
</reference>
<sequence length="110" mass="11673">MKLMKVLAGLALAMSFASGASAQNLAETATCKLTNTAHSATLYEGSCTVTQSMSGNNTVFSVKMGEAEPFMFAGVRGQKDWMHGPDEAQFTDLPNGGIFRWSTFALAIAE</sequence>
<feature type="signal peptide" evidence="1">
    <location>
        <begin position="1"/>
        <end position="22"/>
    </location>
</feature>
<feature type="chain" id="PRO_5011656118" evidence="1">
    <location>
        <begin position="23"/>
        <end position="110"/>
    </location>
</feature>
<name>A0A1H2U8N9_THIRO</name>
<evidence type="ECO:0000313" key="2">
    <source>
        <dbReference type="EMBL" id="SDW52248.1"/>
    </source>
</evidence>
<evidence type="ECO:0000256" key="1">
    <source>
        <dbReference type="SAM" id="SignalP"/>
    </source>
</evidence>